<evidence type="ECO:0000256" key="1">
    <source>
        <dbReference type="SAM" id="SignalP"/>
    </source>
</evidence>
<feature type="chain" id="PRO_5035237435" description="DOMON domain-containing protein" evidence="1">
    <location>
        <begin position="20"/>
        <end position="209"/>
    </location>
</feature>
<organism evidence="2 3">
    <name type="scientific">Daphnia galeata</name>
    <dbReference type="NCBI Taxonomy" id="27404"/>
    <lineage>
        <taxon>Eukaryota</taxon>
        <taxon>Metazoa</taxon>
        <taxon>Ecdysozoa</taxon>
        <taxon>Arthropoda</taxon>
        <taxon>Crustacea</taxon>
        <taxon>Branchiopoda</taxon>
        <taxon>Diplostraca</taxon>
        <taxon>Cladocera</taxon>
        <taxon>Anomopoda</taxon>
        <taxon>Daphniidae</taxon>
        <taxon>Daphnia</taxon>
    </lineage>
</organism>
<dbReference type="InterPro" id="IPR045266">
    <property type="entry name" value="DOH_DOMON"/>
</dbReference>
<dbReference type="OrthoDB" id="6330145at2759"/>
<dbReference type="CDD" id="cd09631">
    <property type="entry name" value="DOMON_DOH"/>
    <property type="match status" value="1"/>
</dbReference>
<protein>
    <recommendedName>
        <fullName evidence="4">DOMON domain-containing protein</fullName>
    </recommendedName>
</protein>
<feature type="signal peptide" evidence="1">
    <location>
        <begin position="1"/>
        <end position="19"/>
    </location>
</feature>
<dbReference type="EMBL" id="CAKKLH010000299">
    <property type="protein sequence ID" value="CAH0110074.1"/>
    <property type="molecule type" value="Genomic_DNA"/>
</dbReference>
<keyword evidence="1" id="KW-0732">Signal</keyword>
<proteinExistence type="predicted"/>
<evidence type="ECO:0000313" key="3">
    <source>
        <dbReference type="Proteomes" id="UP000789390"/>
    </source>
</evidence>
<dbReference type="AlphaFoldDB" id="A0A8J2RZY3"/>
<comment type="caution">
    <text evidence="2">The sequence shown here is derived from an EMBL/GenBank/DDBJ whole genome shotgun (WGS) entry which is preliminary data.</text>
</comment>
<evidence type="ECO:0000313" key="2">
    <source>
        <dbReference type="EMBL" id="CAH0110074.1"/>
    </source>
</evidence>
<accession>A0A8J2RZY3</accession>
<reference evidence="2" key="1">
    <citation type="submission" date="2021-11" db="EMBL/GenBank/DDBJ databases">
        <authorList>
            <person name="Schell T."/>
        </authorList>
    </citation>
    <scope>NUCLEOTIDE SEQUENCE</scope>
    <source>
        <strain evidence="2">M5</strain>
    </source>
</reference>
<sequence>MASIKLLLILASFIAICAAFPPRIHQTNNRKSSRGLETLILNNTVELDPEGTFRLDWDVVYDQDPANPLVVLEARVATTGWFSLRFTSADLTLGDYFYGAYDVNRPANSFFLDKHCDLVDGLGCETADGPTDDLRNDFQLVSLVNGLDYTVMRIARVVDTGRIQDVVITPGPMMIGWAWSLGIQQSGIGNQLTPIEKFGFQNVALIPVK</sequence>
<keyword evidence="3" id="KW-1185">Reference proteome</keyword>
<name>A0A8J2RZY3_9CRUS</name>
<dbReference type="Proteomes" id="UP000789390">
    <property type="component" value="Unassembled WGS sequence"/>
</dbReference>
<evidence type="ECO:0008006" key="4">
    <source>
        <dbReference type="Google" id="ProtNLM"/>
    </source>
</evidence>
<gene>
    <name evidence="2" type="ORF">DGAL_LOCUS13573</name>
</gene>